<feature type="transmembrane region" description="Helical" evidence="1">
    <location>
        <begin position="86"/>
        <end position="104"/>
    </location>
</feature>
<evidence type="ECO:0000313" key="3">
    <source>
        <dbReference type="EMBL" id="KIM86013.1"/>
    </source>
</evidence>
<feature type="transmembrane region" description="Helical" evidence="1">
    <location>
        <begin position="150"/>
        <end position="171"/>
    </location>
</feature>
<name>A0A0C3BI79_PILCF</name>
<feature type="transmembrane region" description="Helical" evidence="1">
    <location>
        <begin position="44"/>
        <end position="66"/>
    </location>
</feature>
<evidence type="ECO:0000259" key="2">
    <source>
        <dbReference type="Pfam" id="PF20152"/>
    </source>
</evidence>
<proteinExistence type="predicted"/>
<sequence length="219" mass="24787">MCFHQPPRTIMVQVLPTALVVAIVQYVWVMRIRTLSRSKRKNQLVVSMLFLIFTGMGMSITLMGLASKAPKWGVIQGELWPVVASFALRAFNDLSLTGFLCYYLQRSKTGIYKTDSMIQKMIGYGLRAGLFNSIGSIVTMASLIAIPRRLVYMGIYLSFARVYTNSLLAMLNWRRSGQTSELAHPEVLEADVELSTMQYWEQPMSSRARALTIPELENM</sequence>
<protein>
    <recommendedName>
        <fullName evidence="2">DUF6534 domain-containing protein</fullName>
    </recommendedName>
</protein>
<gene>
    <name evidence="3" type="ORF">PILCRDRAFT_331250</name>
</gene>
<keyword evidence="4" id="KW-1185">Reference proteome</keyword>
<dbReference type="Proteomes" id="UP000054166">
    <property type="component" value="Unassembled WGS sequence"/>
</dbReference>
<feature type="transmembrane region" description="Helical" evidence="1">
    <location>
        <begin position="12"/>
        <end position="32"/>
    </location>
</feature>
<reference evidence="4" key="2">
    <citation type="submission" date="2015-01" db="EMBL/GenBank/DDBJ databases">
        <title>Evolutionary Origins and Diversification of the Mycorrhizal Mutualists.</title>
        <authorList>
            <consortium name="DOE Joint Genome Institute"/>
            <consortium name="Mycorrhizal Genomics Consortium"/>
            <person name="Kohler A."/>
            <person name="Kuo A."/>
            <person name="Nagy L.G."/>
            <person name="Floudas D."/>
            <person name="Copeland A."/>
            <person name="Barry K.W."/>
            <person name="Cichocki N."/>
            <person name="Veneault-Fourrey C."/>
            <person name="LaButti K."/>
            <person name="Lindquist E.A."/>
            <person name="Lipzen A."/>
            <person name="Lundell T."/>
            <person name="Morin E."/>
            <person name="Murat C."/>
            <person name="Riley R."/>
            <person name="Ohm R."/>
            <person name="Sun H."/>
            <person name="Tunlid A."/>
            <person name="Henrissat B."/>
            <person name="Grigoriev I.V."/>
            <person name="Hibbett D.S."/>
            <person name="Martin F."/>
        </authorList>
    </citation>
    <scope>NUCLEOTIDE SEQUENCE [LARGE SCALE GENOMIC DNA]</scope>
    <source>
        <strain evidence="4">F 1598</strain>
    </source>
</reference>
<dbReference type="OrthoDB" id="2749860at2759"/>
<evidence type="ECO:0000313" key="4">
    <source>
        <dbReference type="Proteomes" id="UP000054166"/>
    </source>
</evidence>
<dbReference type="HOGENOM" id="CLU_1261958_0_0_1"/>
<dbReference type="Pfam" id="PF20152">
    <property type="entry name" value="DUF6534"/>
    <property type="match status" value="1"/>
</dbReference>
<organism evidence="3 4">
    <name type="scientific">Piloderma croceum (strain F 1598)</name>
    <dbReference type="NCBI Taxonomy" id="765440"/>
    <lineage>
        <taxon>Eukaryota</taxon>
        <taxon>Fungi</taxon>
        <taxon>Dikarya</taxon>
        <taxon>Basidiomycota</taxon>
        <taxon>Agaricomycotina</taxon>
        <taxon>Agaricomycetes</taxon>
        <taxon>Agaricomycetidae</taxon>
        <taxon>Atheliales</taxon>
        <taxon>Atheliaceae</taxon>
        <taxon>Piloderma</taxon>
    </lineage>
</organism>
<dbReference type="InterPro" id="IPR045339">
    <property type="entry name" value="DUF6534"/>
</dbReference>
<keyword evidence="1" id="KW-1133">Transmembrane helix</keyword>
<reference evidence="3 4" key="1">
    <citation type="submission" date="2014-04" db="EMBL/GenBank/DDBJ databases">
        <authorList>
            <consortium name="DOE Joint Genome Institute"/>
            <person name="Kuo A."/>
            <person name="Tarkka M."/>
            <person name="Buscot F."/>
            <person name="Kohler A."/>
            <person name="Nagy L.G."/>
            <person name="Floudas D."/>
            <person name="Copeland A."/>
            <person name="Barry K.W."/>
            <person name="Cichocki N."/>
            <person name="Veneault-Fourrey C."/>
            <person name="LaButti K."/>
            <person name="Lindquist E.A."/>
            <person name="Lipzen A."/>
            <person name="Lundell T."/>
            <person name="Morin E."/>
            <person name="Murat C."/>
            <person name="Sun H."/>
            <person name="Tunlid A."/>
            <person name="Henrissat B."/>
            <person name="Grigoriev I.V."/>
            <person name="Hibbett D.S."/>
            <person name="Martin F."/>
            <person name="Nordberg H.P."/>
            <person name="Cantor M.N."/>
            <person name="Hua S.X."/>
        </authorList>
    </citation>
    <scope>NUCLEOTIDE SEQUENCE [LARGE SCALE GENOMIC DNA]</scope>
    <source>
        <strain evidence="3 4">F 1598</strain>
    </source>
</reference>
<dbReference type="PANTHER" id="PTHR40465">
    <property type="entry name" value="CHROMOSOME 1, WHOLE GENOME SHOTGUN SEQUENCE"/>
    <property type="match status" value="1"/>
</dbReference>
<keyword evidence="1" id="KW-0472">Membrane</keyword>
<evidence type="ECO:0000256" key="1">
    <source>
        <dbReference type="SAM" id="Phobius"/>
    </source>
</evidence>
<dbReference type="InParanoid" id="A0A0C3BI79"/>
<dbReference type="AlphaFoldDB" id="A0A0C3BI79"/>
<keyword evidence="1" id="KW-0812">Transmembrane</keyword>
<dbReference type="PANTHER" id="PTHR40465:SF1">
    <property type="entry name" value="DUF6534 DOMAIN-CONTAINING PROTEIN"/>
    <property type="match status" value="1"/>
</dbReference>
<feature type="transmembrane region" description="Helical" evidence="1">
    <location>
        <begin position="124"/>
        <end position="144"/>
    </location>
</feature>
<feature type="domain" description="DUF6534" evidence="2">
    <location>
        <begin position="90"/>
        <end position="176"/>
    </location>
</feature>
<accession>A0A0C3BI79</accession>
<dbReference type="EMBL" id="KN832983">
    <property type="protein sequence ID" value="KIM86013.1"/>
    <property type="molecule type" value="Genomic_DNA"/>
</dbReference>